<comment type="caution">
    <text evidence="1">The sequence shown here is derived from an EMBL/GenBank/DDBJ whole genome shotgun (WGS) entry which is preliminary data.</text>
</comment>
<dbReference type="EMBL" id="BMES01000002">
    <property type="protein sequence ID" value="GGH27862.1"/>
    <property type="molecule type" value="Genomic_DNA"/>
</dbReference>
<accession>A0A917I8X2</accession>
<organism evidence="1 2">
    <name type="scientific">Alsobacter metallidurans</name>
    <dbReference type="NCBI Taxonomy" id="340221"/>
    <lineage>
        <taxon>Bacteria</taxon>
        <taxon>Pseudomonadati</taxon>
        <taxon>Pseudomonadota</taxon>
        <taxon>Alphaproteobacteria</taxon>
        <taxon>Hyphomicrobiales</taxon>
        <taxon>Alsobacteraceae</taxon>
        <taxon>Alsobacter</taxon>
    </lineage>
</organism>
<evidence type="ECO:0000313" key="1">
    <source>
        <dbReference type="EMBL" id="GGH27862.1"/>
    </source>
</evidence>
<keyword evidence="2" id="KW-1185">Reference proteome</keyword>
<name>A0A917I8X2_9HYPH</name>
<protein>
    <submittedName>
        <fullName evidence="1">Uncharacterized protein</fullName>
    </submittedName>
</protein>
<dbReference type="Proteomes" id="UP000603912">
    <property type="component" value="Unassembled WGS sequence"/>
</dbReference>
<evidence type="ECO:0000313" key="2">
    <source>
        <dbReference type="Proteomes" id="UP000603912"/>
    </source>
</evidence>
<reference evidence="1" key="2">
    <citation type="submission" date="2020-09" db="EMBL/GenBank/DDBJ databases">
        <authorList>
            <person name="Sun Q."/>
            <person name="Zhou Y."/>
        </authorList>
    </citation>
    <scope>NUCLEOTIDE SEQUENCE</scope>
    <source>
        <strain evidence="1">CGMCC 1.12214</strain>
    </source>
</reference>
<proteinExistence type="predicted"/>
<dbReference type="AlphaFoldDB" id="A0A917I8X2"/>
<reference evidence="1" key="1">
    <citation type="journal article" date="2014" name="Int. J. Syst. Evol. Microbiol.">
        <title>Complete genome sequence of Corynebacterium casei LMG S-19264T (=DSM 44701T), isolated from a smear-ripened cheese.</title>
        <authorList>
            <consortium name="US DOE Joint Genome Institute (JGI-PGF)"/>
            <person name="Walter F."/>
            <person name="Albersmeier A."/>
            <person name="Kalinowski J."/>
            <person name="Ruckert C."/>
        </authorList>
    </citation>
    <scope>NUCLEOTIDE SEQUENCE</scope>
    <source>
        <strain evidence="1">CGMCC 1.12214</strain>
    </source>
</reference>
<gene>
    <name evidence="1" type="ORF">GCM10007036_36700</name>
</gene>
<dbReference type="RefSeq" id="WP_188519131.1">
    <property type="nucleotide sequence ID" value="NZ_BMES01000002.1"/>
</dbReference>
<sequence>MTQAETQPNPAQQRAALEDMRRAAAVLARVQDPLLRGQYAHLAGRIEALIEILDAGGVPAGGQP</sequence>